<keyword evidence="1" id="KW-0597">Phosphoprotein</keyword>
<keyword evidence="2" id="KW-1277">Toxin-antitoxin system</keyword>
<evidence type="ECO:0008006" key="8">
    <source>
        <dbReference type="Google" id="ProtNLM"/>
    </source>
</evidence>
<organism evidence="6 7">
    <name type="scientific">Accumulibacter regalis</name>
    <dbReference type="NCBI Taxonomy" id="522306"/>
    <lineage>
        <taxon>Bacteria</taxon>
        <taxon>Pseudomonadati</taxon>
        <taxon>Pseudomonadota</taxon>
        <taxon>Betaproteobacteria</taxon>
        <taxon>Candidatus Accumulibacter</taxon>
    </lineage>
</organism>
<proteinExistence type="predicted"/>
<gene>
    <name evidence="6" type="ORF">AW11_01288</name>
</gene>
<dbReference type="Pfam" id="PF01934">
    <property type="entry name" value="HepT-like"/>
    <property type="match status" value="1"/>
</dbReference>
<dbReference type="eggNOG" id="COG2361">
    <property type="taxonomic scope" value="Bacteria"/>
</dbReference>
<keyword evidence="7" id="KW-1185">Reference proteome</keyword>
<keyword evidence="4" id="KW-0547">Nucleotide-binding</keyword>
<protein>
    <recommendedName>
        <fullName evidence="8">DUF86 domain-containing protein</fullName>
    </recommendedName>
</protein>
<dbReference type="STRING" id="1454004.AW11_01288"/>
<evidence type="ECO:0000256" key="5">
    <source>
        <dbReference type="ARBA" id="ARBA00022801"/>
    </source>
</evidence>
<dbReference type="GO" id="GO:0016787">
    <property type="term" value="F:hydrolase activity"/>
    <property type="evidence" value="ECO:0007669"/>
    <property type="project" value="UniProtKB-KW"/>
</dbReference>
<keyword evidence="3" id="KW-0540">Nuclease</keyword>
<dbReference type="AlphaFoldDB" id="A0A011P4B6"/>
<sequence>MNANDTKLRQLDYVEHMLEAIRLVRSYVKGMSRDAFFADKKTQQAVVLNILIIGEAAAQTAKEYPEWANRHPEVPWRAMRGMRNRLAHGYFDINLELVWDTVQGPLLELRSQLLGVLSEESAAKK</sequence>
<evidence type="ECO:0000313" key="6">
    <source>
        <dbReference type="EMBL" id="EXI89798.1"/>
    </source>
</evidence>
<name>A0A011P4B6_ACCRE</name>
<dbReference type="PANTHER" id="PTHR34139:SF1">
    <property type="entry name" value="RNASE MJ1380-RELATED"/>
    <property type="match status" value="1"/>
</dbReference>
<reference evidence="6" key="1">
    <citation type="submission" date="2014-02" db="EMBL/GenBank/DDBJ databases">
        <title>Expanding our view of genomic diversity in Candidatus Accumulibacter clades.</title>
        <authorList>
            <person name="Skennerton C.T."/>
            <person name="Barr J.J."/>
            <person name="Slater F.R."/>
            <person name="Bond P.L."/>
            <person name="Tyson G.W."/>
        </authorList>
    </citation>
    <scope>NUCLEOTIDE SEQUENCE [LARGE SCALE GENOMIC DNA]</scope>
</reference>
<dbReference type="EMBL" id="JEMY01000013">
    <property type="protein sequence ID" value="EXI89798.1"/>
    <property type="molecule type" value="Genomic_DNA"/>
</dbReference>
<dbReference type="PANTHER" id="PTHR34139">
    <property type="entry name" value="UPF0331 PROTEIN MJ0127"/>
    <property type="match status" value="1"/>
</dbReference>
<keyword evidence="5" id="KW-0378">Hydrolase</keyword>
<dbReference type="GO" id="GO:0110001">
    <property type="term" value="C:toxin-antitoxin complex"/>
    <property type="evidence" value="ECO:0007669"/>
    <property type="project" value="InterPro"/>
</dbReference>
<evidence type="ECO:0000313" key="7">
    <source>
        <dbReference type="Proteomes" id="UP000022141"/>
    </source>
</evidence>
<dbReference type="PATRIC" id="fig|1454004.3.peg.1342"/>
<dbReference type="InterPro" id="IPR008201">
    <property type="entry name" value="HepT-like"/>
</dbReference>
<dbReference type="Proteomes" id="UP000022141">
    <property type="component" value="Unassembled WGS sequence"/>
</dbReference>
<dbReference type="GO" id="GO:0000166">
    <property type="term" value="F:nucleotide binding"/>
    <property type="evidence" value="ECO:0007669"/>
    <property type="project" value="UniProtKB-KW"/>
</dbReference>
<evidence type="ECO:0000256" key="3">
    <source>
        <dbReference type="ARBA" id="ARBA00022722"/>
    </source>
</evidence>
<comment type="caution">
    <text evidence="6">The sequence shown here is derived from an EMBL/GenBank/DDBJ whole genome shotgun (WGS) entry which is preliminary data.</text>
</comment>
<evidence type="ECO:0000256" key="4">
    <source>
        <dbReference type="ARBA" id="ARBA00022741"/>
    </source>
</evidence>
<evidence type="ECO:0000256" key="1">
    <source>
        <dbReference type="ARBA" id="ARBA00022553"/>
    </source>
</evidence>
<accession>A0A011P4B6</accession>
<dbReference type="GO" id="GO:0004540">
    <property type="term" value="F:RNA nuclease activity"/>
    <property type="evidence" value="ECO:0007669"/>
    <property type="project" value="InterPro"/>
</dbReference>
<evidence type="ECO:0000256" key="2">
    <source>
        <dbReference type="ARBA" id="ARBA00022649"/>
    </source>
</evidence>
<dbReference type="InterPro" id="IPR051813">
    <property type="entry name" value="HepT_RNase_toxin"/>
</dbReference>